<dbReference type="PANTHER" id="PTHR46211">
    <property type="entry name" value="GLYCEROPHOSPHORYL DIESTER PHOSPHODIESTERASE"/>
    <property type="match status" value="1"/>
</dbReference>
<evidence type="ECO:0000256" key="4">
    <source>
        <dbReference type="SAM" id="Phobius"/>
    </source>
</evidence>
<keyword evidence="4" id="KW-0472">Membrane</keyword>
<comment type="caution">
    <text evidence="6">The sequence shown here is derived from an EMBL/GenBank/DDBJ whole genome shotgun (WGS) entry which is preliminary data.</text>
</comment>
<dbReference type="GO" id="GO:0008889">
    <property type="term" value="F:glycerophosphodiester phosphodiesterase activity"/>
    <property type="evidence" value="ECO:0007669"/>
    <property type="project" value="UniProtKB-EC"/>
</dbReference>
<reference evidence="6" key="1">
    <citation type="submission" date="2020-06" db="EMBL/GenBank/DDBJ databases">
        <title>WGS assembly of Ceratodon purpureus strain R40.</title>
        <authorList>
            <person name="Carey S.B."/>
            <person name="Jenkins J."/>
            <person name="Shu S."/>
            <person name="Lovell J.T."/>
            <person name="Sreedasyam A."/>
            <person name="Maumus F."/>
            <person name="Tiley G.P."/>
            <person name="Fernandez-Pozo N."/>
            <person name="Barry K."/>
            <person name="Chen C."/>
            <person name="Wang M."/>
            <person name="Lipzen A."/>
            <person name="Daum C."/>
            <person name="Saski C.A."/>
            <person name="Payton A.C."/>
            <person name="Mcbreen J.C."/>
            <person name="Conrad R.E."/>
            <person name="Kollar L.M."/>
            <person name="Olsson S."/>
            <person name="Huttunen S."/>
            <person name="Landis J.B."/>
            <person name="Wickett N.J."/>
            <person name="Johnson M.G."/>
            <person name="Rensing S.A."/>
            <person name="Grimwood J."/>
            <person name="Schmutz J."/>
            <person name="Mcdaniel S.F."/>
        </authorList>
    </citation>
    <scope>NUCLEOTIDE SEQUENCE</scope>
    <source>
        <strain evidence="6">R40</strain>
    </source>
</reference>
<dbReference type="PANTHER" id="PTHR46211:SF14">
    <property type="entry name" value="GLYCEROPHOSPHODIESTER PHOSPHODIESTERASE"/>
    <property type="match status" value="1"/>
</dbReference>
<dbReference type="SUPFAM" id="SSF51695">
    <property type="entry name" value="PLC-like phosphodiesterases"/>
    <property type="match status" value="1"/>
</dbReference>
<evidence type="ECO:0000256" key="1">
    <source>
        <dbReference type="ARBA" id="ARBA00012247"/>
    </source>
</evidence>
<keyword evidence="4" id="KW-0812">Transmembrane</keyword>
<evidence type="ECO:0000256" key="3">
    <source>
        <dbReference type="ARBA" id="ARBA00047512"/>
    </source>
</evidence>
<dbReference type="Pfam" id="PF03009">
    <property type="entry name" value="GDPD"/>
    <property type="match status" value="1"/>
</dbReference>
<evidence type="ECO:0000313" key="7">
    <source>
        <dbReference type="Proteomes" id="UP000822688"/>
    </source>
</evidence>
<evidence type="ECO:0000313" key="6">
    <source>
        <dbReference type="EMBL" id="KAG0561240.1"/>
    </source>
</evidence>
<dbReference type="Gene3D" id="3.20.20.190">
    <property type="entry name" value="Phosphatidylinositol (PI) phosphodiesterase"/>
    <property type="match status" value="1"/>
</dbReference>
<proteinExistence type="predicted"/>
<comment type="catalytic activity">
    <reaction evidence="3">
        <text>a sn-glycero-3-phosphodiester + H2O = an alcohol + sn-glycerol 3-phosphate + H(+)</text>
        <dbReference type="Rhea" id="RHEA:12969"/>
        <dbReference type="ChEBI" id="CHEBI:15377"/>
        <dbReference type="ChEBI" id="CHEBI:15378"/>
        <dbReference type="ChEBI" id="CHEBI:30879"/>
        <dbReference type="ChEBI" id="CHEBI:57597"/>
        <dbReference type="ChEBI" id="CHEBI:83408"/>
        <dbReference type="EC" id="3.1.4.46"/>
    </reaction>
</comment>
<feature type="transmembrane region" description="Helical" evidence="4">
    <location>
        <begin position="44"/>
        <end position="63"/>
    </location>
</feature>
<keyword evidence="7" id="KW-1185">Reference proteome</keyword>
<dbReference type="PROSITE" id="PS50007">
    <property type="entry name" value="PIPLC_X_DOMAIN"/>
    <property type="match status" value="1"/>
</dbReference>
<feature type="domain" description="GP-PDE" evidence="5">
    <location>
        <begin position="88"/>
        <end position="363"/>
    </location>
</feature>
<name>A0A8T0GQE8_CERPU</name>
<keyword evidence="4" id="KW-1133">Transmembrane helix</keyword>
<evidence type="ECO:0000256" key="2">
    <source>
        <dbReference type="ARBA" id="ARBA00022798"/>
    </source>
</evidence>
<evidence type="ECO:0000259" key="5">
    <source>
        <dbReference type="PROSITE" id="PS51704"/>
    </source>
</evidence>
<protein>
    <recommendedName>
        <fullName evidence="1">glycerophosphodiester phosphodiesterase</fullName>
        <ecNumber evidence="1">3.1.4.46</ecNumber>
    </recommendedName>
</protein>
<dbReference type="InterPro" id="IPR017946">
    <property type="entry name" value="PLC-like_Pdiesterase_TIM-brl"/>
</dbReference>
<dbReference type="GO" id="GO:0006071">
    <property type="term" value="P:glycerol metabolic process"/>
    <property type="evidence" value="ECO:0007669"/>
    <property type="project" value="UniProtKB-KW"/>
</dbReference>
<dbReference type="Proteomes" id="UP000822688">
    <property type="component" value="Chromosome 9"/>
</dbReference>
<dbReference type="InterPro" id="IPR030395">
    <property type="entry name" value="GP_PDE_dom"/>
</dbReference>
<organism evidence="6 7">
    <name type="scientific">Ceratodon purpureus</name>
    <name type="common">Fire moss</name>
    <name type="synonym">Dicranum purpureum</name>
    <dbReference type="NCBI Taxonomy" id="3225"/>
    <lineage>
        <taxon>Eukaryota</taxon>
        <taxon>Viridiplantae</taxon>
        <taxon>Streptophyta</taxon>
        <taxon>Embryophyta</taxon>
        <taxon>Bryophyta</taxon>
        <taxon>Bryophytina</taxon>
        <taxon>Bryopsida</taxon>
        <taxon>Dicranidae</taxon>
        <taxon>Pseudoditrichales</taxon>
        <taxon>Ditrichaceae</taxon>
        <taxon>Ceratodon</taxon>
    </lineage>
</organism>
<keyword evidence="2" id="KW-0319">Glycerol metabolism</keyword>
<dbReference type="EC" id="3.1.4.46" evidence="1"/>
<dbReference type="AlphaFoldDB" id="A0A8T0GQE8"/>
<dbReference type="GO" id="GO:0006629">
    <property type="term" value="P:lipid metabolic process"/>
    <property type="evidence" value="ECO:0007669"/>
    <property type="project" value="InterPro"/>
</dbReference>
<gene>
    <name evidence="6" type="ORF">KC19_9G048200</name>
</gene>
<sequence length="366" mass="41109">MSGFGSWAMEGYTGASVGLLAEERRSRRAARGREVPRWCMPQHVVAPFVGALIFLVLFVHFLYNAHPERLLGHVAEERVLCARGQGKQWCCGHRGARTLAPENTMAAFLTALKVGANCIEMDVHRTSDGKVAVVHAGHYRSKILPANGYVSDVDDVRVEDTSWDSLQKLDAGSWFDKKFRNERIPQLTSVLETFWDVDVRLIVELKAEKCPPKMNSTQCQRQWKWEEKYADSLKAALVRVQKDHGVGSPRFSLLFTSFNHSLVDELAVTLESLSVTNPLATRLGSGLGYILDPHFNYTGDKFKNTVTWLAPHVSKVTEVEHLWQSSRCVSSWVTDSRETIEQQFRLGVQAVTTNLPSLCPTIKLDP</sequence>
<dbReference type="PROSITE" id="PS51704">
    <property type="entry name" value="GP_PDE"/>
    <property type="match status" value="1"/>
</dbReference>
<dbReference type="EMBL" id="CM026430">
    <property type="protein sequence ID" value="KAG0561240.1"/>
    <property type="molecule type" value="Genomic_DNA"/>
</dbReference>
<accession>A0A8T0GQE8</accession>